<evidence type="ECO:0000256" key="1">
    <source>
        <dbReference type="SAM" id="MobiDB-lite"/>
    </source>
</evidence>
<feature type="region of interest" description="Disordered" evidence="1">
    <location>
        <begin position="26"/>
        <end position="176"/>
    </location>
</feature>
<evidence type="ECO:0000313" key="2">
    <source>
        <dbReference type="EMBL" id="KXG33684.1"/>
    </source>
</evidence>
<dbReference type="Proteomes" id="UP000000768">
    <property type="component" value="Chromosome 3"/>
</dbReference>
<organism evidence="2 3">
    <name type="scientific">Sorghum bicolor</name>
    <name type="common">Sorghum</name>
    <name type="synonym">Sorghum vulgare</name>
    <dbReference type="NCBI Taxonomy" id="4558"/>
    <lineage>
        <taxon>Eukaryota</taxon>
        <taxon>Viridiplantae</taxon>
        <taxon>Streptophyta</taxon>
        <taxon>Embryophyta</taxon>
        <taxon>Tracheophyta</taxon>
        <taxon>Spermatophyta</taxon>
        <taxon>Magnoliopsida</taxon>
        <taxon>Liliopsida</taxon>
        <taxon>Poales</taxon>
        <taxon>Poaceae</taxon>
        <taxon>PACMAD clade</taxon>
        <taxon>Panicoideae</taxon>
        <taxon>Andropogonodae</taxon>
        <taxon>Andropogoneae</taxon>
        <taxon>Sorghinae</taxon>
        <taxon>Sorghum</taxon>
    </lineage>
</organism>
<feature type="compositionally biased region" description="Polar residues" evidence="1">
    <location>
        <begin position="157"/>
        <end position="176"/>
    </location>
</feature>
<dbReference type="EMBL" id="CM000762">
    <property type="protein sequence ID" value="KXG33684.1"/>
    <property type="molecule type" value="Genomic_DNA"/>
</dbReference>
<evidence type="ECO:0000313" key="3">
    <source>
        <dbReference type="Proteomes" id="UP000000768"/>
    </source>
</evidence>
<protein>
    <submittedName>
        <fullName evidence="2">Uncharacterized protein</fullName>
    </submittedName>
</protein>
<reference evidence="3" key="2">
    <citation type="journal article" date="2018" name="Plant J.">
        <title>The Sorghum bicolor reference genome: improved assembly, gene annotations, a transcriptome atlas, and signatures of genome organization.</title>
        <authorList>
            <person name="McCormick R.F."/>
            <person name="Truong S.K."/>
            <person name="Sreedasyam A."/>
            <person name="Jenkins J."/>
            <person name="Shu S."/>
            <person name="Sims D."/>
            <person name="Kennedy M."/>
            <person name="Amirebrahimi M."/>
            <person name="Weers B.D."/>
            <person name="McKinley B."/>
            <person name="Mattison A."/>
            <person name="Morishige D.T."/>
            <person name="Grimwood J."/>
            <person name="Schmutz J."/>
            <person name="Mullet J.E."/>
        </authorList>
    </citation>
    <scope>NUCLEOTIDE SEQUENCE [LARGE SCALE GENOMIC DNA]</scope>
    <source>
        <strain evidence="3">cv. BTx623</strain>
    </source>
</reference>
<dbReference type="Gramene" id="KXG33684">
    <property type="protein sequence ID" value="KXG33684"/>
    <property type="gene ID" value="SORBI_3003G353900"/>
</dbReference>
<feature type="compositionally biased region" description="Basic and acidic residues" evidence="1">
    <location>
        <begin position="227"/>
        <end position="236"/>
    </location>
</feature>
<keyword evidence="3" id="KW-1185">Reference proteome</keyword>
<accession>A0A1B6Q6Y3</accession>
<feature type="region of interest" description="Disordered" evidence="1">
    <location>
        <begin position="193"/>
        <end position="248"/>
    </location>
</feature>
<name>A0A1B6Q6Y3_SORBI</name>
<proteinExistence type="predicted"/>
<feature type="compositionally biased region" description="Polar residues" evidence="1">
    <location>
        <begin position="66"/>
        <end position="80"/>
    </location>
</feature>
<feature type="compositionally biased region" description="Basic and acidic residues" evidence="1">
    <location>
        <begin position="208"/>
        <end position="219"/>
    </location>
</feature>
<feature type="compositionally biased region" description="Basic and acidic residues" evidence="1">
    <location>
        <begin position="146"/>
        <end position="156"/>
    </location>
</feature>
<gene>
    <name evidence="2" type="ORF">SORBI_3003G353900</name>
</gene>
<dbReference type="AlphaFoldDB" id="A0A1B6Q6Y3"/>
<dbReference type="InParanoid" id="A0A1B6Q6Y3"/>
<reference evidence="2 3" key="1">
    <citation type="journal article" date="2009" name="Nature">
        <title>The Sorghum bicolor genome and the diversification of grasses.</title>
        <authorList>
            <person name="Paterson A.H."/>
            <person name="Bowers J.E."/>
            <person name="Bruggmann R."/>
            <person name="Dubchak I."/>
            <person name="Grimwood J."/>
            <person name="Gundlach H."/>
            <person name="Haberer G."/>
            <person name="Hellsten U."/>
            <person name="Mitros T."/>
            <person name="Poliakov A."/>
            <person name="Schmutz J."/>
            <person name="Spannagl M."/>
            <person name="Tang H."/>
            <person name="Wang X."/>
            <person name="Wicker T."/>
            <person name="Bharti A.K."/>
            <person name="Chapman J."/>
            <person name="Feltus F.A."/>
            <person name="Gowik U."/>
            <person name="Grigoriev I.V."/>
            <person name="Lyons E."/>
            <person name="Maher C.A."/>
            <person name="Martis M."/>
            <person name="Narechania A."/>
            <person name="Otillar R.P."/>
            <person name="Penning B.W."/>
            <person name="Salamov A.A."/>
            <person name="Wang Y."/>
            <person name="Zhang L."/>
            <person name="Carpita N.C."/>
            <person name="Freeling M."/>
            <person name="Gingle A.R."/>
            <person name="Hash C.T."/>
            <person name="Keller B."/>
            <person name="Klein P."/>
            <person name="Kresovich S."/>
            <person name="McCann M.C."/>
            <person name="Ming R."/>
            <person name="Peterson D.G."/>
            <person name="Mehboob-ur-Rahman"/>
            <person name="Ware D."/>
            <person name="Westhoff P."/>
            <person name="Mayer K.F."/>
            <person name="Messing J."/>
            <person name="Rokhsar D.S."/>
        </authorList>
    </citation>
    <scope>NUCLEOTIDE SEQUENCE [LARGE SCALE GENOMIC DNA]</scope>
    <source>
        <strain evidence="3">cv. BTx623</strain>
    </source>
</reference>
<sequence length="248" mass="26370">MRRATVYGCQVMIHLDAWPRHRGSARRASFPHADPTSGDSAPAAPHSGVAVCSAPGHRLAPALATSAGTRTPQRAPQRTPSPGRPCSQLCSGRSRHGVASLSVRPRFSPGSPPLTTNVATPAPNHRPPPRPASPHASLLHVSTRAATDHPPTDCDRPQTTCPFSVTTPIRSRSRPGSLSLACGQRFHRSPHLIGPESCGLQQRARWTPRVDRAEQDANTRPDPAGTDGHDAPDQDHVATTVPVEARCP</sequence>